<dbReference type="RefSeq" id="WP_311985711.1">
    <property type="nucleotide sequence ID" value="NZ_JARQBZ010000038.1"/>
</dbReference>
<comment type="caution">
    <text evidence="1">The sequence shown here is derived from an EMBL/GenBank/DDBJ whole genome shotgun (WGS) entry which is preliminary data.</text>
</comment>
<sequence length="64" mass="7667">MRIKVNNPYYDETYETEDINLERWKNFIENKERGNEEIISFTDNKSNNFVTLNPSNFSSIEVSE</sequence>
<organism evidence="1 2">
    <name type="scientific">Vagococcus carniphilus</name>
    <dbReference type="NCBI Taxonomy" id="218144"/>
    <lineage>
        <taxon>Bacteria</taxon>
        <taxon>Bacillati</taxon>
        <taxon>Bacillota</taxon>
        <taxon>Bacilli</taxon>
        <taxon>Lactobacillales</taxon>
        <taxon>Enterococcaceae</taxon>
        <taxon>Vagococcus</taxon>
    </lineage>
</organism>
<dbReference type="AlphaFoldDB" id="A0AAW8UAA0"/>
<proteinExistence type="predicted"/>
<gene>
    <name evidence="1" type="ORF">P7H70_13900</name>
</gene>
<reference evidence="1" key="1">
    <citation type="submission" date="2023-03" db="EMBL/GenBank/DDBJ databases">
        <authorList>
            <person name="Shen W."/>
            <person name="Cai J."/>
        </authorList>
    </citation>
    <scope>NUCLEOTIDE SEQUENCE</scope>
    <source>
        <strain evidence="1">P96-3</strain>
    </source>
</reference>
<accession>A0AAW8UAA0</accession>
<name>A0AAW8UAA0_9ENTE</name>
<evidence type="ECO:0000313" key="1">
    <source>
        <dbReference type="EMBL" id="MDT2835129.1"/>
    </source>
</evidence>
<protein>
    <submittedName>
        <fullName evidence="1">Uncharacterized protein</fullName>
    </submittedName>
</protein>
<dbReference type="Proteomes" id="UP001268577">
    <property type="component" value="Unassembled WGS sequence"/>
</dbReference>
<evidence type="ECO:0000313" key="2">
    <source>
        <dbReference type="Proteomes" id="UP001268577"/>
    </source>
</evidence>
<dbReference type="EMBL" id="JARQBZ010000038">
    <property type="protein sequence ID" value="MDT2835129.1"/>
    <property type="molecule type" value="Genomic_DNA"/>
</dbReference>